<keyword evidence="8" id="KW-1185">Reference proteome</keyword>
<protein>
    <submittedName>
        <fullName evidence="7">ABC transporter substrate-binding protein</fullName>
    </submittedName>
</protein>
<evidence type="ECO:0000313" key="7">
    <source>
        <dbReference type="EMBL" id="MBD2848294.1"/>
    </source>
</evidence>
<feature type="domain" description="Fe/B12 periplasmic-binding" evidence="6">
    <location>
        <begin position="89"/>
        <end position="350"/>
    </location>
</feature>
<evidence type="ECO:0000256" key="1">
    <source>
        <dbReference type="ARBA" id="ARBA00004196"/>
    </source>
</evidence>
<dbReference type="RefSeq" id="WP_190921388.1">
    <property type="nucleotide sequence ID" value="NZ_JACXIZ010000060.1"/>
</dbReference>
<evidence type="ECO:0000256" key="5">
    <source>
        <dbReference type="SAM" id="MobiDB-lite"/>
    </source>
</evidence>
<keyword evidence="3" id="KW-0813">Transport</keyword>
<organism evidence="7 8">
    <name type="scientific">Paenibacillus sabuli</name>
    <dbReference type="NCBI Taxonomy" id="2772509"/>
    <lineage>
        <taxon>Bacteria</taxon>
        <taxon>Bacillati</taxon>
        <taxon>Bacillota</taxon>
        <taxon>Bacilli</taxon>
        <taxon>Bacillales</taxon>
        <taxon>Paenibacillaceae</taxon>
        <taxon>Paenibacillus</taxon>
    </lineage>
</organism>
<comment type="similarity">
    <text evidence="2">Belongs to the bacterial solute-binding protein 8 family.</text>
</comment>
<evidence type="ECO:0000256" key="4">
    <source>
        <dbReference type="ARBA" id="ARBA00022729"/>
    </source>
</evidence>
<evidence type="ECO:0000313" key="8">
    <source>
        <dbReference type="Proteomes" id="UP000621560"/>
    </source>
</evidence>
<dbReference type="Gene3D" id="3.40.50.1980">
    <property type="entry name" value="Nitrogenase molybdenum iron protein domain"/>
    <property type="match status" value="2"/>
</dbReference>
<accession>A0A927GTW6</accession>
<name>A0A927GTW6_9BACL</name>
<keyword evidence="4" id="KW-0732">Signal</keyword>
<dbReference type="GO" id="GO:0030288">
    <property type="term" value="C:outer membrane-bounded periplasmic space"/>
    <property type="evidence" value="ECO:0007669"/>
    <property type="project" value="TreeGrafter"/>
</dbReference>
<gene>
    <name evidence="7" type="ORF">IDH44_24120</name>
</gene>
<evidence type="ECO:0000256" key="2">
    <source>
        <dbReference type="ARBA" id="ARBA00008814"/>
    </source>
</evidence>
<dbReference type="Proteomes" id="UP000621560">
    <property type="component" value="Unassembled WGS sequence"/>
</dbReference>
<comment type="caution">
    <text evidence="7">The sequence shown here is derived from an EMBL/GenBank/DDBJ whole genome shotgun (WGS) entry which is preliminary data.</text>
</comment>
<dbReference type="PROSITE" id="PS50983">
    <property type="entry name" value="FE_B12_PBP"/>
    <property type="match status" value="1"/>
</dbReference>
<evidence type="ECO:0000256" key="3">
    <source>
        <dbReference type="ARBA" id="ARBA00022448"/>
    </source>
</evidence>
<dbReference type="Pfam" id="PF01497">
    <property type="entry name" value="Peripla_BP_2"/>
    <property type="match status" value="1"/>
</dbReference>
<dbReference type="SUPFAM" id="SSF53807">
    <property type="entry name" value="Helical backbone' metal receptor"/>
    <property type="match status" value="1"/>
</dbReference>
<sequence length="350" mass="38094">MQMTSWVARRGFVLSLIVVMTLLVAACGSDTREKGSETTSQNGEATAGANESGAEQETAEQKEGEQAVNWPRTFEHDFGTTTLEQEPQRVIALYMEDYLVALGIKPITQTVIGSFFLNYLQPEIGDLPKLDSSAVDFEVALEAQPDLILLAFPNYAMDGKYESFAKIAPTYVFGEEAPNQWRDALRTVGDLLGKEAEAERVLADYDAKVEAAKAQLATVLGDETVALVRVRSDKEIRLYGGPGGYVGNVLYTDLGLNPPAIVKELAWGEASMAVISQEVIPQIDADHLFITYDEGGKELAEEVMSGGLWKSLPAVQNGQVHAVSLDHWMTFGPVAYIKKVDDVLAALSPE</sequence>
<dbReference type="PANTHER" id="PTHR30532">
    <property type="entry name" value="IRON III DICITRATE-BINDING PERIPLASMIC PROTEIN"/>
    <property type="match status" value="1"/>
</dbReference>
<dbReference type="InterPro" id="IPR051313">
    <property type="entry name" value="Bact_iron-sidero_bind"/>
</dbReference>
<dbReference type="GO" id="GO:1901678">
    <property type="term" value="P:iron coordination entity transport"/>
    <property type="evidence" value="ECO:0007669"/>
    <property type="project" value="UniProtKB-ARBA"/>
</dbReference>
<evidence type="ECO:0000259" key="6">
    <source>
        <dbReference type="PROSITE" id="PS50983"/>
    </source>
</evidence>
<feature type="region of interest" description="Disordered" evidence="5">
    <location>
        <begin position="30"/>
        <end position="70"/>
    </location>
</feature>
<dbReference type="EMBL" id="JACXIZ010000060">
    <property type="protein sequence ID" value="MBD2848294.1"/>
    <property type="molecule type" value="Genomic_DNA"/>
</dbReference>
<proteinExistence type="inferred from homology"/>
<dbReference type="InterPro" id="IPR002491">
    <property type="entry name" value="ABC_transptr_periplasmic_BD"/>
</dbReference>
<dbReference type="PANTHER" id="PTHR30532:SF1">
    <property type="entry name" value="IRON(3+)-HYDROXAMATE-BINDING PROTEIN FHUD"/>
    <property type="match status" value="1"/>
</dbReference>
<reference evidence="7" key="1">
    <citation type="submission" date="2020-09" db="EMBL/GenBank/DDBJ databases">
        <title>A novel bacterium of genus Paenibacillus, isolated from South China Sea.</title>
        <authorList>
            <person name="Huang H."/>
            <person name="Mo K."/>
            <person name="Hu Y."/>
        </authorList>
    </citation>
    <scope>NUCLEOTIDE SEQUENCE</scope>
    <source>
        <strain evidence="7">IB182496</strain>
    </source>
</reference>
<dbReference type="AlphaFoldDB" id="A0A927GTW6"/>
<comment type="subcellular location">
    <subcellularLocation>
        <location evidence="1">Cell envelope</location>
    </subcellularLocation>
</comment>